<keyword evidence="2" id="KW-0812">Transmembrane</keyword>
<comment type="caution">
    <text evidence="3">The sequence shown here is derived from an EMBL/GenBank/DDBJ whole genome shotgun (WGS) entry which is preliminary data.</text>
</comment>
<protein>
    <recommendedName>
        <fullName evidence="5">Transmembrane protein</fullName>
    </recommendedName>
</protein>
<dbReference type="AlphaFoldDB" id="A0A2P5E2E6"/>
<accession>A0A2P5E2E6</accession>
<organism evidence="3 4">
    <name type="scientific">Parasponia andersonii</name>
    <name type="common">Sponia andersonii</name>
    <dbReference type="NCBI Taxonomy" id="3476"/>
    <lineage>
        <taxon>Eukaryota</taxon>
        <taxon>Viridiplantae</taxon>
        <taxon>Streptophyta</taxon>
        <taxon>Embryophyta</taxon>
        <taxon>Tracheophyta</taxon>
        <taxon>Spermatophyta</taxon>
        <taxon>Magnoliopsida</taxon>
        <taxon>eudicotyledons</taxon>
        <taxon>Gunneridae</taxon>
        <taxon>Pentapetalae</taxon>
        <taxon>rosids</taxon>
        <taxon>fabids</taxon>
        <taxon>Rosales</taxon>
        <taxon>Cannabaceae</taxon>
        <taxon>Parasponia</taxon>
    </lineage>
</organism>
<sequence length="59" mass="6767">MRDFQNRLPQGHRTSSESPKERLRLVSRAHYDRSVAPLFVVFFISLKSIVVCMSICISG</sequence>
<feature type="transmembrane region" description="Helical" evidence="2">
    <location>
        <begin position="35"/>
        <end position="57"/>
    </location>
</feature>
<evidence type="ECO:0000256" key="2">
    <source>
        <dbReference type="SAM" id="Phobius"/>
    </source>
</evidence>
<evidence type="ECO:0008006" key="5">
    <source>
        <dbReference type="Google" id="ProtNLM"/>
    </source>
</evidence>
<dbReference type="OrthoDB" id="10390644at2759"/>
<keyword evidence="2" id="KW-0472">Membrane</keyword>
<reference evidence="4" key="1">
    <citation type="submission" date="2016-06" db="EMBL/GenBank/DDBJ databases">
        <title>Parallel loss of symbiosis genes in relatives of nitrogen-fixing non-legume Parasponia.</title>
        <authorList>
            <person name="Van Velzen R."/>
            <person name="Holmer R."/>
            <person name="Bu F."/>
            <person name="Rutten L."/>
            <person name="Van Zeijl A."/>
            <person name="Liu W."/>
            <person name="Santuari L."/>
            <person name="Cao Q."/>
            <person name="Sharma T."/>
            <person name="Shen D."/>
            <person name="Roswanjaya Y."/>
            <person name="Wardhani T."/>
            <person name="Kalhor M.S."/>
            <person name="Jansen J."/>
            <person name="Van den Hoogen J."/>
            <person name="Gungor B."/>
            <person name="Hartog M."/>
            <person name="Hontelez J."/>
            <person name="Verver J."/>
            <person name="Yang W.-C."/>
            <person name="Schijlen E."/>
            <person name="Repin R."/>
            <person name="Schilthuizen M."/>
            <person name="Schranz E."/>
            <person name="Heidstra R."/>
            <person name="Miyata K."/>
            <person name="Fedorova E."/>
            <person name="Kohlen W."/>
            <person name="Bisseling T."/>
            <person name="Smit S."/>
            <person name="Geurts R."/>
        </authorList>
    </citation>
    <scope>NUCLEOTIDE SEQUENCE [LARGE SCALE GENOMIC DNA]</scope>
    <source>
        <strain evidence="4">cv. WU1-14</strain>
    </source>
</reference>
<feature type="region of interest" description="Disordered" evidence="1">
    <location>
        <begin position="1"/>
        <end position="21"/>
    </location>
</feature>
<evidence type="ECO:0000313" key="4">
    <source>
        <dbReference type="Proteomes" id="UP000237105"/>
    </source>
</evidence>
<gene>
    <name evidence="3" type="ORF">PanWU01x14_009540</name>
</gene>
<evidence type="ECO:0000313" key="3">
    <source>
        <dbReference type="EMBL" id="PON79722.1"/>
    </source>
</evidence>
<dbReference type="Proteomes" id="UP000237105">
    <property type="component" value="Unassembled WGS sequence"/>
</dbReference>
<proteinExistence type="predicted"/>
<evidence type="ECO:0000256" key="1">
    <source>
        <dbReference type="SAM" id="MobiDB-lite"/>
    </source>
</evidence>
<name>A0A2P5E2E6_PARAD</name>
<keyword evidence="4" id="KW-1185">Reference proteome</keyword>
<dbReference type="EMBL" id="JXTB01000003">
    <property type="protein sequence ID" value="PON79722.1"/>
    <property type="molecule type" value="Genomic_DNA"/>
</dbReference>
<keyword evidence="2" id="KW-1133">Transmembrane helix</keyword>